<proteinExistence type="predicted"/>
<dbReference type="AlphaFoldDB" id="A0A0A9FMA3"/>
<protein>
    <submittedName>
        <fullName evidence="1">Uncharacterized protein</fullName>
    </submittedName>
</protein>
<reference evidence="1" key="1">
    <citation type="submission" date="2014-09" db="EMBL/GenBank/DDBJ databases">
        <authorList>
            <person name="Magalhaes I.L.F."/>
            <person name="Oliveira U."/>
            <person name="Santos F.R."/>
            <person name="Vidigal T.H.D.A."/>
            <person name="Brescovit A.D."/>
            <person name="Santos A.J."/>
        </authorList>
    </citation>
    <scope>NUCLEOTIDE SEQUENCE</scope>
    <source>
        <tissue evidence="1">Shoot tissue taken approximately 20 cm above the soil surface</tissue>
    </source>
</reference>
<dbReference type="EMBL" id="GBRH01184414">
    <property type="protein sequence ID" value="JAE13482.1"/>
    <property type="molecule type" value="Transcribed_RNA"/>
</dbReference>
<reference evidence="1" key="2">
    <citation type="journal article" date="2015" name="Data Brief">
        <title>Shoot transcriptome of the giant reed, Arundo donax.</title>
        <authorList>
            <person name="Barrero R.A."/>
            <person name="Guerrero F.D."/>
            <person name="Moolhuijzen P."/>
            <person name="Goolsby J.A."/>
            <person name="Tidwell J."/>
            <person name="Bellgard S.E."/>
            <person name="Bellgard M.I."/>
        </authorList>
    </citation>
    <scope>NUCLEOTIDE SEQUENCE</scope>
    <source>
        <tissue evidence="1">Shoot tissue taken approximately 20 cm above the soil surface</tissue>
    </source>
</reference>
<organism evidence="1">
    <name type="scientific">Arundo donax</name>
    <name type="common">Giant reed</name>
    <name type="synonym">Donax arundinaceus</name>
    <dbReference type="NCBI Taxonomy" id="35708"/>
    <lineage>
        <taxon>Eukaryota</taxon>
        <taxon>Viridiplantae</taxon>
        <taxon>Streptophyta</taxon>
        <taxon>Embryophyta</taxon>
        <taxon>Tracheophyta</taxon>
        <taxon>Spermatophyta</taxon>
        <taxon>Magnoliopsida</taxon>
        <taxon>Liliopsida</taxon>
        <taxon>Poales</taxon>
        <taxon>Poaceae</taxon>
        <taxon>PACMAD clade</taxon>
        <taxon>Arundinoideae</taxon>
        <taxon>Arundineae</taxon>
        <taxon>Arundo</taxon>
    </lineage>
</organism>
<accession>A0A0A9FMA3</accession>
<evidence type="ECO:0000313" key="1">
    <source>
        <dbReference type="EMBL" id="JAE13482.1"/>
    </source>
</evidence>
<name>A0A0A9FMA3_ARUDO</name>
<sequence length="34" mass="4236">MTKFFSYYPNQDYPPNQYQQSCTPHTSPFYFFPY</sequence>